<evidence type="ECO:0000313" key="2">
    <source>
        <dbReference type="EMBL" id="OSZ60274.1"/>
    </source>
</evidence>
<keyword evidence="3" id="KW-1185">Reference proteome</keyword>
<organism evidence="2 3">
    <name type="scientific">Streptomyces pharetrae CZA14</name>
    <dbReference type="NCBI Taxonomy" id="1144883"/>
    <lineage>
        <taxon>Bacteria</taxon>
        <taxon>Bacillati</taxon>
        <taxon>Actinomycetota</taxon>
        <taxon>Actinomycetes</taxon>
        <taxon>Kitasatosporales</taxon>
        <taxon>Streptomycetaceae</taxon>
        <taxon>Streptomyces</taxon>
    </lineage>
</organism>
<name>A0ABX3YN49_9ACTN</name>
<dbReference type="RefSeq" id="WP_086169269.1">
    <property type="nucleotide sequence ID" value="NZ_MRYD01000046.1"/>
</dbReference>
<proteinExistence type="predicted"/>
<gene>
    <name evidence="2" type="ORF">OQI_11590</name>
</gene>
<protein>
    <recommendedName>
        <fullName evidence="1">Carrier domain-containing protein</fullName>
    </recommendedName>
</protein>
<dbReference type="Proteomes" id="UP000194266">
    <property type="component" value="Unassembled WGS sequence"/>
</dbReference>
<dbReference type="Gene3D" id="1.10.1200.10">
    <property type="entry name" value="ACP-like"/>
    <property type="match status" value="1"/>
</dbReference>
<feature type="domain" description="Carrier" evidence="1">
    <location>
        <begin position="294"/>
        <end position="374"/>
    </location>
</feature>
<dbReference type="SUPFAM" id="SSF47336">
    <property type="entry name" value="ACP-like"/>
    <property type="match status" value="1"/>
</dbReference>
<dbReference type="EMBL" id="MRYD01000046">
    <property type="protein sequence ID" value="OSZ60274.1"/>
    <property type="molecule type" value="Genomic_DNA"/>
</dbReference>
<comment type="caution">
    <text evidence="2">The sequence shown here is derived from an EMBL/GenBank/DDBJ whole genome shotgun (WGS) entry which is preliminary data.</text>
</comment>
<reference evidence="2 3" key="1">
    <citation type="submission" date="2016-12" db="EMBL/GenBank/DDBJ databases">
        <title>Genome Mining:The Detection of Biosynthetic Gene Clusters to Aid in the Expression of Curamycin A produced by Streptomyces sp. strain CZA14.</title>
        <authorList>
            <person name="Durrell K.A."/>
            <person name="Kirby B.M."/>
            <person name="Khan W."/>
            <person name="Mthethwa T."/>
            <person name="Le Roes-Hill M."/>
        </authorList>
    </citation>
    <scope>NUCLEOTIDE SEQUENCE [LARGE SCALE GENOMIC DNA]</scope>
    <source>
        <strain evidence="2 3">CZA14</strain>
    </source>
</reference>
<sequence length="378" mass="41094">MSAPTAPSLSADLFDCIQVNLAALAGRRDPHAHLAPGARLGFSPRPGRAGLPTVEPRLDDHLAAAETLLGLRVAARWTTSGRPSAGDLLGEHDVVYAVADAFHLPWVPYCGRRHMEHSFLAEADAGSVTVTDAYHNDTPWGSARPGAWHLSPADLADALPEGATVVAFHHEPPDVRAQIRCDAPAPETIARYVRSYAEHEDRATALEHLTLETWLLTRARRLHAAARADTRGPDEAVEEHLADWAKLTEQTYLAHRRVQRGRPEPTGVTDRLARLLAADADVFGAHPSGPAAPATGSDLRTVVIEETAAVLRLPTEAVVGATRLSDLPAFSSFRLVEIVERLEERLELEFDPDDLVPENLHDIESLCRTAERSAKGER</sequence>
<dbReference type="InterPro" id="IPR009081">
    <property type="entry name" value="PP-bd_ACP"/>
</dbReference>
<dbReference type="InterPro" id="IPR036736">
    <property type="entry name" value="ACP-like_sf"/>
</dbReference>
<evidence type="ECO:0000313" key="3">
    <source>
        <dbReference type="Proteomes" id="UP000194266"/>
    </source>
</evidence>
<accession>A0ABX3YN49</accession>
<evidence type="ECO:0000259" key="1">
    <source>
        <dbReference type="PROSITE" id="PS50075"/>
    </source>
</evidence>
<dbReference type="PROSITE" id="PS50075">
    <property type="entry name" value="CARRIER"/>
    <property type="match status" value="1"/>
</dbReference>